<evidence type="ECO:0000256" key="11">
    <source>
        <dbReference type="SAM" id="Phobius"/>
    </source>
</evidence>
<evidence type="ECO:0000256" key="3">
    <source>
        <dbReference type="ARBA" id="ARBA00022622"/>
    </source>
</evidence>
<keyword evidence="11" id="KW-0812">Transmembrane</keyword>
<keyword evidence="8" id="KW-0379">Hydroxylation</keyword>
<keyword evidence="6 11" id="KW-0472">Membrane</keyword>
<feature type="transmembrane region" description="Helical" evidence="11">
    <location>
        <begin position="38"/>
        <end position="59"/>
    </location>
</feature>
<comment type="caution">
    <text evidence="13">The sequence shown here is derived from an EMBL/GenBank/DDBJ whole genome shotgun (WGS) entry which is preliminary data.</text>
</comment>
<keyword evidence="3" id="KW-0336">GPI-anchor</keyword>
<dbReference type="Proteomes" id="UP000796880">
    <property type="component" value="Unassembled WGS sequence"/>
</dbReference>
<evidence type="ECO:0000256" key="1">
    <source>
        <dbReference type="ARBA" id="ARBA00004589"/>
    </source>
</evidence>
<name>A0A8K0H269_9ROSA</name>
<keyword evidence="4 12" id="KW-0732">Signal</keyword>
<reference evidence="13" key="1">
    <citation type="submission" date="2020-03" db="EMBL/GenBank/DDBJ databases">
        <title>A high-quality chromosome-level genome assembly of a woody plant with both climbing and erect habits, Rhamnella rubrinervis.</title>
        <authorList>
            <person name="Lu Z."/>
            <person name="Yang Y."/>
            <person name="Zhu X."/>
            <person name="Sun Y."/>
        </authorList>
    </citation>
    <scope>NUCLEOTIDE SEQUENCE</scope>
    <source>
        <strain evidence="13">BYM</strain>
        <tissue evidence="13">Leaf</tissue>
    </source>
</reference>
<dbReference type="PANTHER" id="PTHR34114">
    <property type="entry name" value="ARABINOGALACTAN PEPTIDE 1"/>
    <property type="match status" value="1"/>
</dbReference>
<evidence type="ECO:0000256" key="5">
    <source>
        <dbReference type="ARBA" id="ARBA00022974"/>
    </source>
</evidence>
<dbReference type="GO" id="GO:0098552">
    <property type="term" value="C:side of membrane"/>
    <property type="evidence" value="ECO:0007669"/>
    <property type="project" value="UniProtKB-KW"/>
</dbReference>
<evidence type="ECO:0000256" key="9">
    <source>
        <dbReference type="ARBA" id="ARBA00023288"/>
    </source>
</evidence>
<keyword evidence="11" id="KW-1133">Transmembrane helix</keyword>
<accession>A0A8K0H269</accession>
<comment type="subcellular location">
    <subcellularLocation>
        <location evidence="10">Endomembrane system</location>
        <topology evidence="10">Lipid-anchor</topology>
    </subcellularLocation>
    <subcellularLocation>
        <location evidence="1">Membrane</location>
        <topology evidence="1">Lipid-anchor</topology>
        <topology evidence="1">GPI-anchor</topology>
    </subcellularLocation>
</comment>
<proteinExistence type="inferred from homology"/>
<evidence type="ECO:0000256" key="6">
    <source>
        <dbReference type="ARBA" id="ARBA00023136"/>
    </source>
</evidence>
<feature type="signal peptide" evidence="12">
    <location>
        <begin position="1"/>
        <end position="28"/>
    </location>
</feature>
<evidence type="ECO:0000256" key="12">
    <source>
        <dbReference type="SAM" id="SignalP"/>
    </source>
</evidence>
<comment type="similarity">
    <text evidence="2">Belongs to the AG-peptide AGP family.</text>
</comment>
<evidence type="ECO:0000256" key="7">
    <source>
        <dbReference type="ARBA" id="ARBA00023180"/>
    </source>
</evidence>
<evidence type="ECO:0000256" key="8">
    <source>
        <dbReference type="ARBA" id="ARBA00023278"/>
    </source>
</evidence>
<gene>
    <name evidence="13" type="ORF">FNV43_RR14083</name>
</gene>
<feature type="chain" id="PRO_5035428993" evidence="12">
    <location>
        <begin position="29"/>
        <end position="60"/>
    </location>
</feature>
<evidence type="ECO:0000256" key="10">
    <source>
        <dbReference type="ARBA" id="ARBA00037868"/>
    </source>
</evidence>
<dbReference type="PANTHER" id="PTHR34114:SF11">
    <property type="entry name" value="ARABINOGALACTAN PROTEIN 13-RELATED"/>
    <property type="match status" value="1"/>
</dbReference>
<keyword evidence="5" id="KW-0654">Proteoglycan</keyword>
<dbReference type="GO" id="GO:0012505">
    <property type="term" value="C:endomembrane system"/>
    <property type="evidence" value="ECO:0007669"/>
    <property type="project" value="UniProtKB-SubCell"/>
</dbReference>
<evidence type="ECO:0000256" key="2">
    <source>
        <dbReference type="ARBA" id="ARBA00005835"/>
    </source>
</evidence>
<sequence>MEAMNMKLSVALLVVIMVAFSGIQKSAAADAPAPSPASDATLFVPTFFASLVALALGFLF</sequence>
<dbReference type="AlphaFoldDB" id="A0A8K0H269"/>
<dbReference type="InterPro" id="IPR039281">
    <property type="entry name" value="AGP3/12/13/14/21"/>
</dbReference>
<protein>
    <submittedName>
        <fullName evidence="13">Uncharacterized protein</fullName>
    </submittedName>
</protein>
<keyword evidence="7" id="KW-0325">Glycoprotein</keyword>
<evidence type="ECO:0000313" key="13">
    <source>
        <dbReference type="EMBL" id="KAF3444391.1"/>
    </source>
</evidence>
<dbReference type="EMBL" id="VOIH02000006">
    <property type="protein sequence ID" value="KAF3444391.1"/>
    <property type="molecule type" value="Genomic_DNA"/>
</dbReference>
<evidence type="ECO:0000313" key="14">
    <source>
        <dbReference type="Proteomes" id="UP000796880"/>
    </source>
</evidence>
<keyword evidence="14" id="KW-1185">Reference proteome</keyword>
<organism evidence="13 14">
    <name type="scientific">Rhamnella rubrinervis</name>
    <dbReference type="NCBI Taxonomy" id="2594499"/>
    <lineage>
        <taxon>Eukaryota</taxon>
        <taxon>Viridiplantae</taxon>
        <taxon>Streptophyta</taxon>
        <taxon>Embryophyta</taxon>
        <taxon>Tracheophyta</taxon>
        <taxon>Spermatophyta</taxon>
        <taxon>Magnoliopsida</taxon>
        <taxon>eudicotyledons</taxon>
        <taxon>Gunneridae</taxon>
        <taxon>Pentapetalae</taxon>
        <taxon>rosids</taxon>
        <taxon>fabids</taxon>
        <taxon>Rosales</taxon>
        <taxon>Rhamnaceae</taxon>
        <taxon>rhamnoid group</taxon>
        <taxon>Rhamneae</taxon>
        <taxon>Rhamnella</taxon>
    </lineage>
</organism>
<evidence type="ECO:0000256" key="4">
    <source>
        <dbReference type="ARBA" id="ARBA00022729"/>
    </source>
</evidence>
<keyword evidence="9" id="KW-0449">Lipoprotein</keyword>